<dbReference type="STRING" id="402385.SAMN05421848_1337"/>
<evidence type="ECO:0000313" key="12">
    <source>
        <dbReference type="EMBL" id="SFC43244.1"/>
    </source>
</evidence>
<comment type="function">
    <text evidence="9">Part of the tripartite ATP-independent periplasmic (TRAP) transport system.</text>
</comment>
<dbReference type="Proteomes" id="UP000199046">
    <property type="component" value="Unassembled WGS sequence"/>
</dbReference>
<feature type="transmembrane region" description="Helical" evidence="9">
    <location>
        <begin position="131"/>
        <end position="149"/>
    </location>
</feature>
<feature type="transmembrane region" description="Helical" evidence="9">
    <location>
        <begin position="58"/>
        <end position="78"/>
    </location>
</feature>
<dbReference type="PANTHER" id="PTHR35011:SF2">
    <property type="entry name" value="2,3-DIKETO-L-GULONATE TRAP TRANSPORTER SMALL PERMEASE PROTEIN YIAM"/>
    <property type="match status" value="1"/>
</dbReference>
<evidence type="ECO:0000256" key="6">
    <source>
        <dbReference type="ARBA" id="ARBA00022989"/>
    </source>
</evidence>
<evidence type="ECO:0000256" key="4">
    <source>
        <dbReference type="ARBA" id="ARBA00022519"/>
    </source>
</evidence>
<gene>
    <name evidence="12" type="ORF">SAMN05421848_1337</name>
</gene>
<evidence type="ECO:0000256" key="9">
    <source>
        <dbReference type="RuleBase" id="RU369079"/>
    </source>
</evidence>
<keyword evidence="3" id="KW-1003">Cell membrane</keyword>
<dbReference type="GO" id="GO:0005886">
    <property type="term" value="C:plasma membrane"/>
    <property type="evidence" value="ECO:0007669"/>
    <property type="project" value="UniProtKB-SubCell"/>
</dbReference>
<feature type="transmembrane region" description="Helical" evidence="9">
    <location>
        <begin position="17"/>
        <end position="38"/>
    </location>
</feature>
<comment type="similarity">
    <text evidence="8 9">Belongs to the TRAP transporter small permease family.</text>
</comment>
<evidence type="ECO:0000256" key="3">
    <source>
        <dbReference type="ARBA" id="ARBA00022475"/>
    </source>
</evidence>
<evidence type="ECO:0000256" key="7">
    <source>
        <dbReference type="ARBA" id="ARBA00023136"/>
    </source>
</evidence>
<keyword evidence="13" id="KW-1185">Reference proteome</keyword>
<dbReference type="InterPro" id="IPR007387">
    <property type="entry name" value="TRAP_DctQ"/>
</dbReference>
<evidence type="ECO:0000256" key="5">
    <source>
        <dbReference type="ARBA" id="ARBA00022692"/>
    </source>
</evidence>
<feature type="transmembrane region" description="Helical" evidence="9">
    <location>
        <begin position="98"/>
        <end position="119"/>
    </location>
</feature>
<comment type="subcellular location">
    <subcellularLocation>
        <location evidence="1 9">Cell inner membrane</location>
        <topology evidence="1 9">Multi-pass membrane protein</topology>
    </subcellularLocation>
</comment>
<dbReference type="InterPro" id="IPR055348">
    <property type="entry name" value="DctQ"/>
</dbReference>
<dbReference type="PANTHER" id="PTHR35011">
    <property type="entry name" value="2,3-DIKETO-L-GULONATE TRAP TRANSPORTER SMALL PERMEASE PROTEIN YIAM"/>
    <property type="match status" value="1"/>
</dbReference>
<dbReference type="AlphaFoldDB" id="A0A1I1J414"/>
<evidence type="ECO:0000256" key="1">
    <source>
        <dbReference type="ARBA" id="ARBA00004429"/>
    </source>
</evidence>
<sequence>MSVIAALGRFNRGLERLLNVVLLMLLAGFILLILYQIASRNLGFLPTVYATEELSRFAFQWMILLGTAIGVLHADHFVLEAFARQSVMGRVTRTLRDLACLSVGVIFIVFGQGFAQSGFNRIASASQLPMVVTYSTFLVCGVLIVLFSLQRLLLGATRGLEAMERELDTPSNIDETAPPTTAIDTSIDTSTDTSTAQNYREKRS</sequence>
<dbReference type="OrthoDB" id="4964541at2"/>
<keyword evidence="2 9" id="KW-0813">Transport</keyword>
<dbReference type="GO" id="GO:0022857">
    <property type="term" value="F:transmembrane transporter activity"/>
    <property type="evidence" value="ECO:0007669"/>
    <property type="project" value="UniProtKB-UniRule"/>
</dbReference>
<keyword evidence="6 9" id="KW-1133">Transmembrane helix</keyword>
<dbReference type="Pfam" id="PF04290">
    <property type="entry name" value="DctQ"/>
    <property type="match status" value="1"/>
</dbReference>
<evidence type="ECO:0000313" key="13">
    <source>
        <dbReference type="Proteomes" id="UP000199046"/>
    </source>
</evidence>
<comment type="subunit">
    <text evidence="9">The complex comprises the extracytoplasmic solute receptor protein and the two transmembrane proteins.</text>
</comment>
<feature type="compositionally biased region" description="Low complexity" evidence="10">
    <location>
        <begin position="180"/>
        <end position="196"/>
    </location>
</feature>
<dbReference type="RefSeq" id="WP_090132131.1">
    <property type="nucleotide sequence ID" value="NZ_FOLY01000003.1"/>
</dbReference>
<organism evidence="12 13">
    <name type="scientific">Kushneria avicenniae</name>
    <dbReference type="NCBI Taxonomy" id="402385"/>
    <lineage>
        <taxon>Bacteria</taxon>
        <taxon>Pseudomonadati</taxon>
        <taxon>Pseudomonadota</taxon>
        <taxon>Gammaproteobacteria</taxon>
        <taxon>Oceanospirillales</taxon>
        <taxon>Halomonadaceae</taxon>
        <taxon>Kushneria</taxon>
    </lineage>
</organism>
<feature type="domain" description="Tripartite ATP-independent periplasmic transporters DctQ component" evidence="11">
    <location>
        <begin position="30"/>
        <end position="156"/>
    </location>
</feature>
<keyword evidence="7 9" id="KW-0472">Membrane</keyword>
<evidence type="ECO:0000259" key="11">
    <source>
        <dbReference type="Pfam" id="PF04290"/>
    </source>
</evidence>
<dbReference type="EMBL" id="FOLY01000003">
    <property type="protein sequence ID" value="SFC43244.1"/>
    <property type="molecule type" value="Genomic_DNA"/>
</dbReference>
<evidence type="ECO:0000256" key="2">
    <source>
        <dbReference type="ARBA" id="ARBA00022448"/>
    </source>
</evidence>
<accession>A0A1I1J414</accession>
<feature type="region of interest" description="Disordered" evidence="10">
    <location>
        <begin position="166"/>
        <end position="204"/>
    </location>
</feature>
<protein>
    <recommendedName>
        <fullName evidence="9">TRAP transporter small permease protein</fullName>
    </recommendedName>
</protein>
<keyword evidence="5 9" id="KW-0812">Transmembrane</keyword>
<dbReference type="GO" id="GO:0015740">
    <property type="term" value="P:C4-dicarboxylate transport"/>
    <property type="evidence" value="ECO:0007669"/>
    <property type="project" value="TreeGrafter"/>
</dbReference>
<evidence type="ECO:0000256" key="8">
    <source>
        <dbReference type="ARBA" id="ARBA00038436"/>
    </source>
</evidence>
<reference evidence="13" key="1">
    <citation type="submission" date="2016-10" db="EMBL/GenBank/DDBJ databases">
        <authorList>
            <person name="Varghese N."/>
            <person name="Submissions S."/>
        </authorList>
    </citation>
    <scope>NUCLEOTIDE SEQUENCE [LARGE SCALE GENOMIC DNA]</scope>
    <source>
        <strain evidence="13">DSM 23439</strain>
    </source>
</reference>
<keyword evidence="4 9" id="KW-0997">Cell inner membrane</keyword>
<evidence type="ECO:0000256" key="10">
    <source>
        <dbReference type="SAM" id="MobiDB-lite"/>
    </source>
</evidence>
<name>A0A1I1J414_9GAMM</name>
<proteinExistence type="inferred from homology"/>